<organism evidence="4 5">
    <name type="scientific">Absidia repens</name>
    <dbReference type="NCBI Taxonomy" id="90262"/>
    <lineage>
        <taxon>Eukaryota</taxon>
        <taxon>Fungi</taxon>
        <taxon>Fungi incertae sedis</taxon>
        <taxon>Mucoromycota</taxon>
        <taxon>Mucoromycotina</taxon>
        <taxon>Mucoromycetes</taxon>
        <taxon>Mucorales</taxon>
        <taxon>Cunninghamellaceae</taxon>
        <taxon>Absidia</taxon>
    </lineage>
</organism>
<dbReference type="InterPro" id="IPR036638">
    <property type="entry name" value="HLH_DNA-bd_sf"/>
</dbReference>
<dbReference type="GO" id="GO:0046983">
    <property type="term" value="F:protein dimerization activity"/>
    <property type="evidence" value="ECO:0007669"/>
    <property type="project" value="InterPro"/>
</dbReference>
<dbReference type="SUPFAM" id="SSF47459">
    <property type="entry name" value="HLH, helix-loop-helix DNA-binding domain"/>
    <property type="match status" value="1"/>
</dbReference>
<feature type="region of interest" description="Disordered" evidence="2">
    <location>
        <begin position="350"/>
        <end position="384"/>
    </location>
</feature>
<keyword evidence="1" id="KW-0175">Coiled coil</keyword>
<dbReference type="InterPro" id="IPR011598">
    <property type="entry name" value="bHLH_dom"/>
</dbReference>
<sequence length="675" mass="74452">MVFSSFDLIDSNEQSTHSITPLGDEAFDPDASAFFDFIDSTNFNTSTTGTDQPQQRQRIVDSSVVATPSDITNNSSAPLTSDPYSILSPLGTGEFAFHTPSQQPMNTDFPEDEEFLTPLVSPAIPPNYFGNLRSDTNFSPLTSPALGPQISGSVGHLLEGNQINNYSTHPVREEQSSEELQERLEMIEQQQQQLRFQMQQSSSSTMSSTSSSASSSLPSSPVHKSTPYGDIPFVPSSTTTSSVNKPKQQTLRHQIAMSSPNFNPVTHLRSPRIHPLHNNQNHATQKQSTINHSAGSSHNKTCTIAPATPSLLMKLGNGTQYNDNSNTTPKINSPIASPYDSVIDNMMVLPDAMLPPSDSSSPEKPTKPTPPSKRRRISYPRSAFTPPALLPSYSSFQQYPPQQHPSANGMAPFDQGIAALISPAALRPHTPLPTALFSPRMMMSPKGGGNGSSGSRSITSSPRSLKPLISPSLQADGKRHVSSMDEQEAAAILTSKSNYQALREGRAKTLGIDFTTNIQSGMESRRSAHKAAEQRRRDTLKQSFDALRMELLEAIVAEDALQRLDENDDDGAKSSEGEQKLDFTTTTLEREKKVKQMSKVILLQHSYEYLLRLKSDNQRKDAKLEQMTLEIQQLRSQLGMEPITEQERQAEAEEKQLRKKKRLVRLKRLEDMVDT</sequence>
<dbReference type="Gene3D" id="4.10.280.10">
    <property type="entry name" value="Helix-loop-helix DNA-binding domain"/>
    <property type="match status" value="1"/>
</dbReference>
<reference evidence="4 5" key="1">
    <citation type="submission" date="2016-07" db="EMBL/GenBank/DDBJ databases">
        <title>Pervasive Adenine N6-methylation of Active Genes in Fungi.</title>
        <authorList>
            <consortium name="DOE Joint Genome Institute"/>
            <person name="Mondo S.J."/>
            <person name="Dannebaum R.O."/>
            <person name="Kuo R.C."/>
            <person name="Labutti K."/>
            <person name="Haridas S."/>
            <person name="Kuo A."/>
            <person name="Salamov A."/>
            <person name="Ahrendt S.R."/>
            <person name="Lipzen A."/>
            <person name="Sullivan W."/>
            <person name="Andreopoulos W.B."/>
            <person name="Clum A."/>
            <person name="Lindquist E."/>
            <person name="Daum C."/>
            <person name="Ramamoorthy G.K."/>
            <person name="Gryganskyi A."/>
            <person name="Culley D."/>
            <person name="Magnuson J.K."/>
            <person name="James T.Y."/>
            <person name="O'Malley M.A."/>
            <person name="Stajich J.E."/>
            <person name="Spatafora J.W."/>
            <person name="Visel A."/>
            <person name="Grigoriev I.V."/>
        </authorList>
    </citation>
    <scope>NUCLEOTIDE SEQUENCE [LARGE SCALE GENOMIC DNA]</scope>
    <source>
        <strain evidence="4 5">NRRL 1336</strain>
    </source>
</reference>
<feature type="coiled-coil region" evidence="1">
    <location>
        <begin position="610"/>
        <end position="663"/>
    </location>
</feature>
<feature type="domain" description="BHLH" evidence="3">
    <location>
        <begin position="524"/>
        <end position="613"/>
    </location>
</feature>
<gene>
    <name evidence="4" type="ORF">BCR42DRAFT_419103</name>
</gene>
<evidence type="ECO:0000259" key="3">
    <source>
        <dbReference type="PROSITE" id="PS50888"/>
    </source>
</evidence>
<evidence type="ECO:0000313" key="4">
    <source>
        <dbReference type="EMBL" id="ORZ13065.1"/>
    </source>
</evidence>
<dbReference type="STRING" id="90262.A0A1X2IAY9"/>
<protein>
    <recommendedName>
        <fullName evidence="3">BHLH domain-containing protein</fullName>
    </recommendedName>
</protein>
<feature type="compositionally biased region" description="Low complexity" evidence="2">
    <location>
        <begin position="453"/>
        <end position="464"/>
    </location>
</feature>
<name>A0A1X2IAY9_9FUNG</name>
<dbReference type="EMBL" id="MCGE01000017">
    <property type="protein sequence ID" value="ORZ13065.1"/>
    <property type="molecule type" value="Genomic_DNA"/>
</dbReference>
<feature type="region of interest" description="Disordered" evidence="2">
    <location>
        <begin position="443"/>
        <end position="478"/>
    </location>
</feature>
<evidence type="ECO:0000313" key="5">
    <source>
        <dbReference type="Proteomes" id="UP000193560"/>
    </source>
</evidence>
<proteinExistence type="predicted"/>
<keyword evidence="5" id="KW-1185">Reference proteome</keyword>
<dbReference type="Proteomes" id="UP000193560">
    <property type="component" value="Unassembled WGS sequence"/>
</dbReference>
<dbReference type="OrthoDB" id="5344169at2759"/>
<feature type="region of interest" description="Disordered" evidence="2">
    <location>
        <begin position="190"/>
        <end position="249"/>
    </location>
</feature>
<dbReference type="Pfam" id="PF00010">
    <property type="entry name" value="HLH"/>
    <property type="match status" value="1"/>
</dbReference>
<comment type="caution">
    <text evidence="4">The sequence shown here is derived from an EMBL/GenBank/DDBJ whole genome shotgun (WGS) entry which is preliminary data.</text>
</comment>
<dbReference type="SMART" id="SM00353">
    <property type="entry name" value="HLH"/>
    <property type="match status" value="1"/>
</dbReference>
<evidence type="ECO:0000256" key="1">
    <source>
        <dbReference type="SAM" id="Coils"/>
    </source>
</evidence>
<evidence type="ECO:0000256" key="2">
    <source>
        <dbReference type="SAM" id="MobiDB-lite"/>
    </source>
</evidence>
<accession>A0A1X2IAY9</accession>
<dbReference type="PROSITE" id="PS50888">
    <property type="entry name" value="BHLH"/>
    <property type="match status" value="1"/>
</dbReference>
<feature type="compositionally biased region" description="Low complexity" evidence="2">
    <location>
        <begin position="190"/>
        <end position="220"/>
    </location>
</feature>
<dbReference type="AlphaFoldDB" id="A0A1X2IAY9"/>